<protein>
    <submittedName>
        <fullName evidence="2">DUF6750 family protein</fullName>
    </submittedName>
</protein>
<keyword evidence="3" id="KW-1185">Reference proteome</keyword>
<sequence length="121" mass="13134">MKNLKKIWSVSIPMIVVGMLVSTPARAENIFDRIRSITSNLPVIKEALIYLFFLIGLGAIGWAMMEMLKKSKGRDGGDVQWSHIGIKVIAGAFLVAITATTDTMTQTFVGSSASSNTTNIQ</sequence>
<dbReference type="Proteomes" id="UP001596031">
    <property type="component" value="Unassembled WGS sequence"/>
</dbReference>
<proteinExistence type="predicted"/>
<dbReference type="RefSeq" id="WP_379719252.1">
    <property type="nucleotide sequence ID" value="NZ_JBHSMS010000026.1"/>
</dbReference>
<evidence type="ECO:0000313" key="2">
    <source>
        <dbReference type="EMBL" id="MFC5511060.1"/>
    </source>
</evidence>
<accession>A0ABW0PEZ2</accession>
<comment type="caution">
    <text evidence="2">The sequence shown here is derived from an EMBL/GenBank/DDBJ whole genome shotgun (WGS) entry which is preliminary data.</text>
</comment>
<evidence type="ECO:0000256" key="1">
    <source>
        <dbReference type="SAM" id="Phobius"/>
    </source>
</evidence>
<name>A0ABW0PEZ2_9BURK</name>
<gene>
    <name evidence="2" type="ORF">ACFPOU_07965</name>
</gene>
<dbReference type="EMBL" id="JBHSMS010000026">
    <property type="protein sequence ID" value="MFC5511060.1"/>
    <property type="molecule type" value="Genomic_DNA"/>
</dbReference>
<dbReference type="Pfam" id="PF20535">
    <property type="entry name" value="DUF6750"/>
    <property type="match status" value="1"/>
</dbReference>
<organism evidence="2 3">
    <name type="scientific">Massilia jejuensis</name>
    <dbReference type="NCBI Taxonomy" id="648894"/>
    <lineage>
        <taxon>Bacteria</taxon>
        <taxon>Pseudomonadati</taxon>
        <taxon>Pseudomonadota</taxon>
        <taxon>Betaproteobacteria</taxon>
        <taxon>Burkholderiales</taxon>
        <taxon>Oxalobacteraceae</taxon>
        <taxon>Telluria group</taxon>
        <taxon>Massilia</taxon>
    </lineage>
</organism>
<evidence type="ECO:0000313" key="3">
    <source>
        <dbReference type="Proteomes" id="UP001596031"/>
    </source>
</evidence>
<keyword evidence="1" id="KW-0812">Transmembrane</keyword>
<reference evidence="3" key="1">
    <citation type="journal article" date="2019" name="Int. J. Syst. Evol. Microbiol.">
        <title>The Global Catalogue of Microorganisms (GCM) 10K type strain sequencing project: providing services to taxonomists for standard genome sequencing and annotation.</title>
        <authorList>
            <consortium name="The Broad Institute Genomics Platform"/>
            <consortium name="The Broad Institute Genome Sequencing Center for Infectious Disease"/>
            <person name="Wu L."/>
            <person name="Ma J."/>
        </authorList>
    </citation>
    <scope>NUCLEOTIDE SEQUENCE [LARGE SCALE GENOMIC DNA]</scope>
    <source>
        <strain evidence="3">CCUG 38813</strain>
    </source>
</reference>
<keyword evidence="1" id="KW-0472">Membrane</keyword>
<keyword evidence="1" id="KW-1133">Transmembrane helix</keyword>
<feature type="transmembrane region" description="Helical" evidence="1">
    <location>
        <begin position="7"/>
        <end position="27"/>
    </location>
</feature>
<feature type="transmembrane region" description="Helical" evidence="1">
    <location>
        <begin position="47"/>
        <end position="65"/>
    </location>
</feature>
<dbReference type="InterPro" id="IPR046638">
    <property type="entry name" value="DUF6750"/>
</dbReference>